<dbReference type="EMBL" id="JAAYSM010000053">
    <property type="protein sequence ID" value="NLJ17565.1"/>
    <property type="molecule type" value="Genomic_DNA"/>
</dbReference>
<comment type="caution">
    <text evidence="1">The sequence shown here is derived from an EMBL/GenBank/DDBJ whole genome shotgun (WGS) entry which is preliminary data.</text>
</comment>
<dbReference type="AlphaFoldDB" id="A0A7X8C2L9"/>
<evidence type="ECO:0000313" key="2">
    <source>
        <dbReference type="Proteomes" id="UP000541058"/>
    </source>
</evidence>
<name>A0A7X8C2L9_9LACT</name>
<evidence type="ECO:0000313" key="1">
    <source>
        <dbReference type="EMBL" id="NLJ17565.1"/>
    </source>
</evidence>
<dbReference type="Proteomes" id="UP000541058">
    <property type="component" value="Unassembled WGS sequence"/>
</dbReference>
<protein>
    <submittedName>
        <fullName evidence="1">Uncharacterized protein</fullName>
    </submittedName>
</protein>
<organism evidence="1 2">
    <name type="scientific">Globicatella sulfidifaciens</name>
    <dbReference type="NCBI Taxonomy" id="136093"/>
    <lineage>
        <taxon>Bacteria</taxon>
        <taxon>Bacillati</taxon>
        <taxon>Bacillota</taxon>
        <taxon>Bacilli</taxon>
        <taxon>Lactobacillales</taxon>
        <taxon>Aerococcaceae</taxon>
        <taxon>Globicatella</taxon>
    </lineage>
</organism>
<accession>A0A7X8C2L9</accession>
<sequence length="68" mass="8284">MKSPFTNKEMIVRKERKILRFRNEEFEILSHTYQCVDTGYQFEDDVFAQLNYDQVINQYKAKYPNAKI</sequence>
<reference evidence="1 2" key="1">
    <citation type="journal article" date="2020" name="Biotechnol. Biofuels">
        <title>New insights from the biogas microbiome by comprehensive genome-resolved metagenomics of nearly 1600 species originating from multiple anaerobic digesters.</title>
        <authorList>
            <person name="Campanaro S."/>
            <person name="Treu L."/>
            <person name="Rodriguez-R L.M."/>
            <person name="Kovalovszki A."/>
            <person name="Ziels R.M."/>
            <person name="Maus I."/>
            <person name="Zhu X."/>
            <person name="Kougias P.G."/>
            <person name="Basile A."/>
            <person name="Luo G."/>
            <person name="Schluter A."/>
            <person name="Konstantinidis K.T."/>
            <person name="Angelidaki I."/>
        </authorList>
    </citation>
    <scope>NUCLEOTIDE SEQUENCE [LARGE SCALE GENOMIC DNA]</scope>
    <source>
        <strain evidence="1">AS23ysBPME_34</strain>
    </source>
</reference>
<proteinExistence type="predicted"/>
<dbReference type="RefSeq" id="WP_276646243.1">
    <property type="nucleotide sequence ID" value="NZ_JAAYSM010000053.1"/>
</dbReference>
<gene>
    <name evidence="1" type="ORF">GX355_01765</name>
</gene>